<dbReference type="Pfam" id="PF14214">
    <property type="entry name" value="Helitron_like_N"/>
    <property type="match status" value="1"/>
</dbReference>
<organism evidence="3 4">
    <name type="scientific">Armillaria gallica</name>
    <name type="common">Bulbous honey fungus</name>
    <name type="synonym">Armillaria bulbosa</name>
    <dbReference type="NCBI Taxonomy" id="47427"/>
    <lineage>
        <taxon>Eukaryota</taxon>
        <taxon>Fungi</taxon>
        <taxon>Dikarya</taxon>
        <taxon>Basidiomycota</taxon>
        <taxon>Agaricomycotina</taxon>
        <taxon>Agaricomycetes</taxon>
        <taxon>Agaricomycetidae</taxon>
        <taxon>Agaricales</taxon>
        <taxon>Marasmiineae</taxon>
        <taxon>Physalacriaceae</taxon>
        <taxon>Armillaria</taxon>
    </lineage>
</organism>
<dbReference type="AlphaFoldDB" id="A0A2H3ENS0"/>
<name>A0A2H3ENS0_ARMGA</name>
<protein>
    <recommendedName>
        <fullName evidence="2">Helitron helicase-like domain-containing protein</fullName>
    </recommendedName>
</protein>
<dbReference type="InterPro" id="IPR025476">
    <property type="entry name" value="Helitron_helicase-like"/>
</dbReference>
<feature type="domain" description="Helitron helicase-like" evidence="2">
    <location>
        <begin position="123"/>
        <end position="310"/>
    </location>
</feature>
<dbReference type="OrthoDB" id="3229882at2759"/>
<evidence type="ECO:0000256" key="1">
    <source>
        <dbReference type="SAM" id="MobiDB-lite"/>
    </source>
</evidence>
<evidence type="ECO:0000313" key="3">
    <source>
        <dbReference type="EMBL" id="PBL04179.1"/>
    </source>
</evidence>
<accession>A0A2H3ENS0</accession>
<dbReference type="STRING" id="47427.A0A2H3ENS0"/>
<dbReference type="InParanoid" id="A0A2H3ENS0"/>
<evidence type="ECO:0000259" key="2">
    <source>
        <dbReference type="Pfam" id="PF14214"/>
    </source>
</evidence>
<evidence type="ECO:0000313" key="4">
    <source>
        <dbReference type="Proteomes" id="UP000217790"/>
    </source>
</evidence>
<dbReference type="EMBL" id="KZ293644">
    <property type="protein sequence ID" value="PBL04179.1"/>
    <property type="molecule type" value="Genomic_DNA"/>
</dbReference>
<proteinExistence type="predicted"/>
<feature type="region of interest" description="Disordered" evidence="1">
    <location>
        <begin position="569"/>
        <end position="592"/>
    </location>
</feature>
<reference evidence="4" key="1">
    <citation type="journal article" date="2017" name="Nat. Ecol. Evol.">
        <title>Genome expansion and lineage-specific genetic innovations in the forest pathogenic fungi Armillaria.</title>
        <authorList>
            <person name="Sipos G."/>
            <person name="Prasanna A.N."/>
            <person name="Walter M.C."/>
            <person name="O'Connor E."/>
            <person name="Balint B."/>
            <person name="Krizsan K."/>
            <person name="Kiss B."/>
            <person name="Hess J."/>
            <person name="Varga T."/>
            <person name="Slot J."/>
            <person name="Riley R."/>
            <person name="Boka B."/>
            <person name="Rigling D."/>
            <person name="Barry K."/>
            <person name="Lee J."/>
            <person name="Mihaltcheva S."/>
            <person name="LaButti K."/>
            <person name="Lipzen A."/>
            <person name="Waldron R."/>
            <person name="Moloney N.M."/>
            <person name="Sperisen C."/>
            <person name="Kredics L."/>
            <person name="Vagvoelgyi C."/>
            <person name="Patrignani A."/>
            <person name="Fitzpatrick D."/>
            <person name="Nagy I."/>
            <person name="Doyle S."/>
            <person name="Anderson J.B."/>
            <person name="Grigoriev I.V."/>
            <person name="Gueldener U."/>
            <person name="Muensterkoetter M."/>
            <person name="Nagy L.G."/>
        </authorList>
    </citation>
    <scope>NUCLEOTIDE SEQUENCE [LARGE SCALE GENOMIC DNA]</scope>
    <source>
        <strain evidence="4">Ar21-2</strain>
    </source>
</reference>
<sequence length="761" mass="87164">MNKYLEDVPFMGVEYKASVTNKTPEGLSVHDNEEEDGTEEGDCPFIVHGLMGEKLESMTTTQIKGRGMMHLDNNSKVLAVGQEDRLELIWNNVQLYPKMFPWLFPYGKGGIGSIRMLDEKHKSFLMMYHDKRFQRDPTFTFVAFSHAQIKASTTDPEVLKSMAKRMADGEQIRPMTEAEKACLRIIDDLNSVSAKIKGSATMKKHMNNEIWSLIAAKGPPSWYITISPLDTAHPLSLYYTSNNKAFKGINLLSSSDCQRAIINNPAGAVQFFEFMCRLFIEEVLGCSSTNQRKGIYGDTNAYYGTVEQQGCHMGELFNGTQSEVQSKVEQNEAKTGYVDPTWSLPEVPPKECTVKTVHEDCPTCNDIRSWDTRYRETVNDLIVRSNVHDCERYMNKDGTISETNFYGNAGTAIKAVVLYVLNYITKTPLKTHVIFEVIRDMFNKSTEMLASPISNQEKARKLIGWIVNLLAVKLEIGAPMLAMYLMDQPDHYTDHKFKTLYWRSYVTEARQPWLDDDEKETGHKVTLMHHNSRVVGVSPVIDYMYRPHKLQYMNVYEWATVASHVRIPKSKRSNNDDVESEDNNTGEGKQHIPKKGLLFMDGHPLKDTHYLVVDSIDEYVVPNLVGETLPRKDKGDKEDYCVMMLTLFQPWRSGLDLKQQGESWEDAFQKHEFTDDQLRLMKNFNLKYECLDEHDDYHAQLRDGMVLVPSWNKNVATSAEFDKSDHLPMAHDGIEEYLEQLSFSEEDMSIDGVLERKMADI</sequence>
<gene>
    <name evidence="3" type="ORF">ARMGADRAFT_1022653</name>
</gene>
<keyword evidence="4" id="KW-1185">Reference proteome</keyword>
<dbReference type="Proteomes" id="UP000217790">
    <property type="component" value="Unassembled WGS sequence"/>
</dbReference>